<evidence type="ECO:0000259" key="2">
    <source>
        <dbReference type="Pfam" id="PF14028"/>
    </source>
</evidence>
<evidence type="ECO:0000313" key="4">
    <source>
        <dbReference type="Proteomes" id="UP000194218"/>
    </source>
</evidence>
<organism evidence="3 4">
    <name type="scientific">Streptomyces marincola</name>
    <dbReference type="NCBI Taxonomy" id="2878388"/>
    <lineage>
        <taxon>Bacteria</taxon>
        <taxon>Bacillati</taxon>
        <taxon>Actinomycetota</taxon>
        <taxon>Actinomycetes</taxon>
        <taxon>Kitasatosporales</taxon>
        <taxon>Streptomycetaceae</taxon>
        <taxon>Streptomyces</taxon>
    </lineage>
</organism>
<dbReference type="EMBL" id="CP021121">
    <property type="protein sequence ID" value="ARQ70646.1"/>
    <property type="molecule type" value="Genomic_DNA"/>
</dbReference>
<gene>
    <name evidence="3" type="ORF">CAG99_18990</name>
</gene>
<dbReference type="KEGG" id="smao:CAG99_18990"/>
<dbReference type="AlphaFoldDB" id="A0A1W7D0U1"/>
<dbReference type="InterPro" id="IPR006827">
    <property type="entry name" value="Lant_deHydtase_N"/>
</dbReference>
<accession>A0A1W7D0U1</accession>
<evidence type="ECO:0000259" key="1">
    <source>
        <dbReference type="Pfam" id="PF04738"/>
    </source>
</evidence>
<protein>
    <submittedName>
        <fullName evidence="3">Lanthionine biosynthesis protein</fullName>
    </submittedName>
</protein>
<reference evidence="3 4" key="1">
    <citation type="submission" date="2017-05" db="EMBL/GenBank/DDBJ databases">
        <title>Complete genome sequence of Streptomyces sp. SCSIO 03032 revealed the diverse biosynthetic pathways for its bioactive secondary metabolites.</title>
        <authorList>
            <person name="Ma L."/>
            <person name="Zhu Y."/>
            <person name="Zhang W."/>
            <person name="Zhang G."/>
            <person name="Tian X."/>
            <person name="Zhang S."/>
            <person name="Zhang C."/>
        </authorList>
    </citation>
    <scope>NUCLEOTIDE SEQUENCE [LARGE SCALE GENOMIC DNA]</scope>
    <source>
        <strain evidence="3 4">SCSIO 03032</strain>
    </source>
</reference>
<dbReference type="OrthoDB" id="1273722at2"/>
<proteinExistence type="predicted"/>
<keyword evidence="4" id="KW-1185">Reference proteome</keyword>
<evidence type="ECO:0000313" key="3">
    <source>
        <dbReference type="EMBL" id="ARQ70646.1"/>
    </source>
</evidence>
<sequence>MYRYADAALIRGAAIRGDQRIDWPDLVSGAANAMSWRVWLQQMWADAEFAAAVTAASPDLANQVERVCAGRPLPEVDVRRTVLAVLRYLLRARTRATPFGLFAGIATARIGTRTDVRFGHAHCSSARADAERSTVLVDRFEQHPALRPHLMLLASNLAVEHDGHVVLEHRPSGRRNTGPEHARIRVTGPVRAILHGAREPIRWTDLSAKLAVDFPDAPPGAVDKLLAGLVRQRVLLTSLRPTMTTADPLSGLDDHAHHLSPGERAELSDVDRPVVDLRLDWHLTLPETVAHEAAKAAKALTRLAPRAALTGWAEWHARFLDRYGPRATVPVLEVVDVLGYPPGYRGSTAAPALSPLPDRDGRLIKLAHAAAVRGRTEIVLDDDALEALATTDQSHPVQPSTEVTVRIEARDATALQRGDFVLHVVGVARSAGATTGRFLDLLPDEERRRMTMVYAELPGVHRDAVVAQLSASPLSVRAQNVARAPQATDLVISLGEYRGSSTGSIPLADLAVTADAEQLHLVSLSRRRPVHTLLLNAVDLGLHSHPLTRFLAEAPVALTVPCTGFLWGAAASHLPFLPALRYGRTVLSPARWLLTNGELPGTSAPWQEWDEALTRWSGDARLPERVYLTDADQRIALDLAESSHRALLRAHLDRHGTATLHPAPGPGDAGWADDRSHEVVIPMFTEQNRAPVRSTPHFSPRKHGHLPGSGDRLYLQLHGRQDRQDAVLTRHVPALLSELGDVRCWFVRYRDPDDHLRIRLTCAPGTLGKTFESIGEWSEHLRDRGLITRSSVETYHPETARFGGPEAIDAAERYFAADSCAALAQLTAAGAKGAPDARAVTAASMVEIAVGLLGDRATAMRWLIEHTRSDTAAPSRAVYRQAIDLVHTYPAGVDERIVAASSARRAALAGYAHALTAAHTDPGDLLPDLLHLHHVRVQGPGLPQERAHLHLARAAALSWTARARRTA</sequence>
<dbReference type="RefSeq" id="WP_086160496.1">
    <property type="nucleotide sequence ID" value="NZ_CP021121.1"/>
</dbReference>
<dbReference type="InterPro" id="IPR023809">
    <property type="entry name" value="Thiopep_bacteriocin_synth_dom"/>
</dbReference>
<dbReference type="NCBIfam" id="TIGR03891">
    <property type="entry name" value="thiopep_ocin"/>
    <property type="match status" value="1"/>
</dbReference>
<feature type="domain" description="Lantibiotic dehydratase N-terminal" evidence="1">
    <location>
        <begin position="272"/>
        <end position="648"/>
    </location>
</feature>
<dbReference type="Proteomes" id="UP000194218">
    <property type="component" value="Chromosome"/>
</dbReference>
<feature type="domain" description="Thiopeptide-type bacteriocin biosynthesis" evidence="2">
    <location>
        <begin position="713"/>
        <end position="955"/>
    </location>
</feature>
<name>A0A1W7D0U1_9ACTN</name>
<dbReference type="Pfam" id="PF14028">
    <property type="entry name" value="Lant_dehydr_C"/>
    <property type="match status" value="1"/>
</dbReference>
<feature type="domain" description="Lantibiotic dehydratase N-terminal" evidence="1">
    <location>
        <begin position="45"/>
        <end position="256"/>
    </location>
</feature>
<dbReference type="Pfam" id="PF04738">
    <property type="entry name" value="Lant_dehydr_N"/>
    <property type="match status" value="2"/>
</dbReference>